<dbReference type="InterPro" id="IPR000182">
    <property type="entry name" value="GNAT_dom"/>
</dbReference>
<dbReference type="PROSITE" id="PS51186">
    <property type="entry name" value="GNAT"/>
    <property type="match status" value="1"/>
</dbReference>
<dbReference type="Proteomes" id="UP000683442">
    <property type="component" value="Chromosome"/>
</dbReference>
<keyword evidence="5" id="KW-0472">Membrane</keyword>
<feature type="domain" description="N-acetyltransferase" evidence="10">
    <location>
        <begin position="5"/>
        <end position="146"/>
    </location>
</feature>
<evidence type="ECO:0000256" key="6">
    <source>
        <dbReference type="ARBA" id="ARBA00023315"/>
    </source>
</evidence>
<dbReference type="GO" id="GO:0008080">
    <property type="term" value="F:N-acetyltransferase activity"/>
    <property type="evidence" value="ECO:0007669"/>
    <property type="project" value="InterPro"/>
</dbReference>
<evidence type="ECO:0000313" key="12">
    <source>
        <dbReference type="EMBL" id="QWV11295.1"/>
    </source>
</evidence>
<gene>
    <name evidence="11" type="ORF">DC045_04105</name>
    <name evidence="12" type="ORF">KQ249_11315</name>
</gene>
<evidence type="ECO:0000256" key="8">
    <source>
        <dbReference type="ARBA" id="ARBA00038470"/>
    </source>
</evidence>
<evidence type="ECO:0000256" key="2">
    <source>
        <dbReference type="ARBA" id="ARBA00022679"/>
    </source>
</evidence>
<keyword evidence="3" id="KW-0812">Transmembrane</keyword>
<protein>
    <recommendedName>
        <fullName evidence="9">Probable N-acetyltransferase 14</fullName>
    </recommendedName>
</protein>
<dbReference type="AlphaFoldDB" id="A0A349T6L9"/>
<dbReference type="Pfam" id="PF00583">
    <property type="entry name" value="Acetyltransf_1"/>
    <property type="match status" value="1"/>
</dbReference>
<evidence type="ECO:0000256" key="1">
    <source>
        <dbReference type="ARBA" id="ARBA00004370"/>
    </source>
</evidence>
<dbReference type="CDD" id="cd04301">
    <property type="entry name" value="NAT_SF"/>
    <property type="match status" value="1"/>
</dbReference>
<reference evidence="11 13" key="1">
    <citation type="journal article" date="2018" name="Nat. Biotechnol.">
        <title>A standardized bacterial taxonomy based on genome phylogeny substantially revises the tree of life.</title>
        <authorList>
            <person name="Parks D.H."/>
            <person name="Chuvochina M."/>
            <person name="Waite D.W."/>
            <person name="Rinke C."/>
            <person name="Skarshewski A."/>
            <person name="Chaumeil P.A."/>
            <person name="Hugenholtz P."/>
        </authorList>
    </citation>
    <scope>NUCLEOTIDE SEQUENCE [LARGE SCALE GENOMIC DNA]</scope>
    <source>
        <strain evidence="11">UBA9380</strain>
    </source>
</reference>
<evidence type="ECO:0000313" key="13">
    <source>
        <dbReference type="Proteomes" id="UP000263489"/>
    </source>
</evidence>
<evidence type="ECO:0000256" key="4">
    <source>
        <dbReference type="ARBA" id="ARBA00022989"/>
    </source>
</evidence>
<dbReference type="PANTHER" id="PTHR13947:SF51">
    <property type="entry name" value="N-ACETYLTRANSFERASE 14-RELATED"/>
    <property type="match status" value="1"/>
</dbReference>
<evidence type="ECO:0000259" key="10">
    <source>
        <dbReference type="PROSITE" id="PS51186"/>
    </source>
</evidence>
<comment type="subcellular location">
    <subcellularLocation>
        <location evidence="1">Membrane</location>
    </subcellularLocation>
</comment>
<sequence length="152" mass="16632">MNMDISIEPGRADHLDGIHALVLEWGYTASRLRTKAWLEAIANSPDHQLFVALSGGSVVGWIAVEKRLFLSELFVAEITGLVVGSRARRAGIGQLLVQSAEDWSSSMGLPRVVVRSNVTRLESHGFYPAVGYTQSKTTHVYTKDLKQPGSEP</sequence>
<reference evidence="12 14" key="2">
    <citation type="submission" date="2021-06" db="EMBL/GenBank/DDBJ databases">
        <title>Microbial metabolic specificity influences pelagic lipid remineralization.</title>
        <authorList>
            <person name="Behrendt L."/>
            <person name="Hunter J.E."/>
            <person name="Alcolombri U."/>
            <person name="Smriga S."/>
            <person name="Mincer T."/>
            <person name="Lowenstein D.P."/>
            <person name="Peaudecerf F.J."/>
            <person name="Fernandez V.I."/>
            <person name="Fredricks H."/>
            <person name="Almblad H."/>
            <person name="Harrison J.J."/>
            <person name="Stocker R."/>
            <person name="Van Mooy B.A.S."/>
        </authorList>
    </citation>
    <scope>NUCLEOTIDE SEQUENCE [LARGE SCALE GENOMIC DNA]</scope>
    <source>
        <strain evidence="12 14">HP15-B</strain>
    </source>
</reference>
<dbReference type="EMBL" id="CP076686">
    <property type="protein sequence ID" value="QWV11295.1"/>
    <property type="molecule type" value="Genomic_DNA"/>
</dbReference>
<keyword evidence="4" id="KW-1133">Transmembrane helix</keyword>
<dbReference type="PANTHER" id="PTHR13947">
    <property type="entry name" value="GNAT FAMILY N-ACETYLTRANSFERASE"/>
    <property type="match status" value="1"/>
</dbReference>
<dbReference type="SUPFAM" id="SSF55729">
    <property type="entry name" value="Acyl-CoA N-acyltransferases (Nat)"/>
    <property type="match status" value="1"/>
</dbReference>
<proteinExistence type="inferred from homology"/>
<comment type="function">
    <text evidence="7">Probable acetyltransferase.</text>
</comment>
<evidence type="ECO:0000313" key="14">
    <source>
        <dbReference type="Proteomes" id="UP000683442"/>
    </source>
</evidence>
<dbReference type="InterPro" id="IPR016181">
    <property type="entry name" value="Acyl_CoA_acyltransferase"/>
</dbReference>
<evidence type="ECO:0000313" key="11">
    <source>
        <dbReference type="EMBL" id="HBC33506.1"/>
    </source>
</evidence>
<dbReference type="EMBL" id="DNNA01000065">
    <property type="protein sequence ID" value="HBC33506.1"/>
    <property type="molecule type" value="Genomic_DNA"/>
</dbReference>
<name>A0A349T6L9_9GAMM</name>
<accession>A0A349T6L9</accession>
<evidence type="ECO:0000256" key="3">
    <source>
        <dbReference type="ARBA" id="ARBA00022692"/>
    </source>
</evidence>
<keyword evidence="14" id="KW-1185">Reference proteome</keyword>
<organism evidence="11 13">
    <name type="scientific">Marinobacter adhaerens</name>
    <dbReference type="NCBI Taxonomy" id="1033846"/>
    <lineage>
        <taxon>Bacteria</taxon>
        <taxon>Pseudomonadati</taxon>
        <taxon>Pseudomonadota</taxon>
        <taxon>Gammaproteobacteria</taxon>
        <taxon>Pseudomonadales</taxon>
        <taxon>Marinobacteraceae</taxon>
        <taxon>Marinobacter</taxon>
    </lineage>
</organism>
<dbReference type="Gene3D" id="3.40.630.30">
    <property type="match status" value="1"/>
</dbReference>
<dbReference type="Proteomes" id="UP000263489">
    <property type="component" value="Unassembled WGS sequence"/>
</dbReference>
<evidence type="ECO:0000256" key="5">
    <source>
        <dbReference type="ARBA" id="ARBA00023136"/>
    </source>
</evidence>
<keyword evidence="6" id="KW-0012">Acyltransferase</keyword>
<dbReference type="GO" id="GO:0016020">
    <property type="term" value="C:membrane"/>
    <property type="evidence" value="ECO:0007669"/>
    <property type="project" value="UniProtKB-SubCell"/>
</dbReference>
<dbReference type="InterPro" id="IPR050769">
    <property type="entry name" value="NAT_camello-type"/>
</dbReference>
<evidence type="ECO:0000256" key="7">
    <source>
        <dbReference type="ARBA" id="ARBA00037582"/>
    </source>
</evidence>
<keyword evidence="2 11" id="KW-0808">Transferase</keyword>
<evidence type="ECO:0000256" key="9">
    <source>
        <dbReference type="ARBA" id="ARBA00040241"/>
    </source>
</evidence>
<comment type="similarity">
    <text evidence="8">Belongs to the camello family.</text>
</comment>